<dbReference type="PANTHER" id="PTHR30354">
    <property type="entry name" value="GNT FAMILY GLUCONATE TRANSPORTER"/>
    <property type="match status" value="1"/>
</dbReference>
<keyword evidence="5 8" id="KW-1133">Transmembrane helix</keyword>
<evidence type="ECO:0000313" key="10">
    <source>
        <dbReference type="Proteomes" id="UP000239735"/>
    </source>
</evidence>
<name>A0A2N9LMJ3_9BACT</name>
<feature type="transmembrane region" description="Helical" evidence="8">
    <location>
        <begin position="35"/>
        <end position="54"/>
    </location>
</feature>
<gene>
    <name evidence="9" type="ORF">SBA5_450088</name>
</gene>
<sequence>MSPAAASAHDGYLLACVAGTVGLLLLFVGRLRVHAAVGLSVAALALGVAARIPLEKVPLLFTAGAGDMMGHIAIILGMGAILGQLLASSGAAAALGNALVERCGAKGMPWALLCLGLLVGVPVFFEVGLVLLLPVIVDAARRAGRSPIVVSLPVLAGLSIMHGLVPPHPGALLAATVYHAPLSAVMLWGIVAGVPAAVLAGPALEGVLYRILRWCNVSLPAEPPALGAMAAAPASKREAASDAGSSLEAPVEDAAGRIPAPGGSPRALVVILLPVVLILVGGWADSLAARGSVPNQLLHLAGYPDVAMVFAALVALVILGGRVQDRAYRVRGGLRRLTADSFVPIAGPLVILAAAGGLSGVLRASGAAQAAVTVAMGAHMPPLILAWALAAAVRVSMGSATVAIAVASGILAPLAGTMGVRPEMLVLATGSGSLILSHVNDSGFWLVGSLFKIDVKTTLSTWSVLETVLSVAGLAFTLLLAAVLK</sequence>
<keyword evidence="3" id="KW-1003">Cell membrane</keyword>
<feature type="transmembrane region" description="Helical" evidence="8">
    <location>
        <begin position="467"/>
        <end position="484"/>
    </location>
</feature>
<feature type="transmembrane region" description="Helical" evidence="8">
    <location>
        <begin position="384"/>
        <end position="412"/>
    </location>
</feature>
<evidence type="ECO:0000256" key="8">
    <source>
        <dbReference type="SAM" id="Phobius"/>
    </source>
</evidence>
<feature type="transmembrane region" description="Helical" evidence="8">
    <location>
        <begin position="185"/>
        <end position="204"/>
    </location>
</feature>
<dbReference type="NCBIfam" id="TIGR00791">
    <property type="entry name" value="gntP"/>
    <property type="match status" value="1"/>
</dbReference>
<feature type="transmembrane region" description="Helical" evidence="8">
    <location>
        <begin position="148"/>
        <end position="165"/>
    </location>
</feature>
<evidence type="ECO:0000313" key="9">
    <source>
        <dbReference type="EMBL" id="SPE24471.1"/>
    </source>
</evidence>
<feature type="transmembrane region" description="Helical" evidence="8">
    <location>
        <begin position="74"/>
        <end position="98"/>
    </location>
</feature>
<proteinExistence type="inferred from homology"/>
<comment type="subcellular location">
    <subcellularLocation>
        <location evidence="1">Cell membrane</location>
        <topology evidence="1">Multi-pass membrane protein</topology>
    </subcellularLocation>
</comment>
<evidence type="ECO:0000256" key="7">
    <source>
        <dbReference type="ARBA" id="ARBA00049663"/>
    </source>
</evidence>
<feature type="transmembrane region" description="Helical" evidence="8">
    <location>
        <begin position="12"/>
        <end position="29"/>
    </location>
</feature>
<protein>
    <submittedName>
        <fullName evidence="9">Gluconate transporter</fullName>
    </submittedName>
</protein>
<reference evidence="10" key="1">
    <citation type="submission" date="2018-02" db="EMBL/GenBank/DDBJ databases">
        <authorList>
            <person name="Hausmann B."/>
        </authorList>
    </citation>
    <scope>NUCLEOTIDE SEQUENCE [LARGE SCALE GENOMIC DNA]</scope>
    <source>
        <strain evidence="10">Peat soil MAG SbA5</strain>
    </source>
</reference>
<feature type="transmembrane region" description="Helical" evidence="8">
    <location>
        <begin position="267"/>
        <end position="289"/>
    </location>
</feature>
<dbReference type="EMBL" id="OKRB01000103">
    <property type="protein sequence ID" value="SPE24471.1"/>
    <property type="molecule type" value="Genomic_DNA"/>
</dbReference>
<keyword evidence="6 8" id="KW-0472">Membrane</keyword>
<evidence type="ECO:0000256" key="5">
    <source>
        <dbReference type="ARBA" id="ARBA00022989"/>
    </source>
</evidence>
<dbReference type="GO" id="GO:0005886">
    <property type="term" value="C:plasma membrane"/>
    <property type="evidence" value="ECO:0007669"/>
    <property type="project" value="UniProtKB-SubCell"/>
</dbReference>
<comment type="similarity">
    <text evidence="7">Belongs to the GntP permease family.</text>
</comment>
<dbReference type="PANTHER" id="PTHR30354:SF22">
    <property type="entry name" value="HIGH-AFFINITY GLUCONATE TRANSPORTER"/>
    <property type="match status" value="1"/>
</dbReference>
<feature type="transmembrane region" description="Helical" evidence="8">
    <location>
        <begin position="342"/>
        <end position="364"/>
    </location>
</feature>
<evidence type="ECO:0000256" key="6">
    <source>
        <dbReference type="ARBA" id="ARBA00023136"/>
    </source>
</evidence>
<evidence type="ECO:0000256" key="1">
    <source>
        <dbReference type="ARBA" id="ARBA00004651"/>
    </source>
</evidence>
<keyword evidence="2" id="KW-0813">Transport</keyword>
<dbReference type="Pfam" id="PF02447">
    <property type="entry name" value="GntP_permease"/>
    <property type="match status" value="1"/>
</dbReference>
<evidence type="ECO:0000256" key="3">
    <source>
        <dbReference type="ARBA" id="ARBA00022475"/>
    </source>
</evidence>
<dbReference type="GO" id="GO:0015128">
    <property type="term" value="F:gluconate transmembrane transporter activity"/>
    <property type="evidence" value="ECO:0007669"/>
    <property type="project" value="InterPro"/>
</dbReference>
<evidence type="ECO:0000256" key="4">
    <source>
        <dbReference type="ARBA" id="ARBA00022692"/>
    </source>
</evidence>
<keyword evidence="4 8" id="KW-0812">Transmembrane</keyword>
<feature type="transmembrane region" description="Helical" evidence="8">
    <location>
        <begin position="301"/>
        <end position="321"/>
    </location>
</feature>
<dbReference type="InterPro" id="IPR003474">
    <property type="entry name" value="Glcn_transporter"/>
</dbReference>
<organism evidence="9 10">
    <name type="scientific">Candidatus Sulfuritelmatomonas gaucii</name>
    <dbReference type="NCBI Taxonomy" id="2043161"/>
    <lineage>
        <taxon>Bacteria</taxon>
        <taxon>Pseudomonadati</taxon>
        <taxon>Acidobacteriota</taxon>
        <taxon>Terriglobia</taxon>
        <taxon>Terriglobales</taxon>
        <taxon>Acidobacteriaceae</taxon>
        <taxon>Candidatus Sulfuritelmatomonas</taxon>
    </lineage>
</organism>
<accession>A0A2N9LMJ3</accession>
<dbReference type="AlphaFoldDB" id="A0A2N9LMJ3"/>
<feature type="transmembrane region" description="Helical" evidence="8">
    <location>
        <begin position="110"/>
        <end position="136"/>
    </location>
</feature>
<dbReference type="Proteomes" id="UP000239735">
    <property type="component" value="Unassembled WGS sequence"/>
</dbReference>
<evidence type="ECO:0000256" key="2">
    <source>
        <dbReference type="ARBA" id="ARBA00022448"/>
    </source>
</evidence>